<accession>A0A8D0GY12</accession>
<dbReference type="SUPFAM" id="SSF48452">
    <property type="entry name" value="TPR-like"/>
    <property type="match status" value="1"/>
</dbReference>
<evidence type="ECO:0000313" key="3">
    <source>
        <dbReference type="Ensembl" id="ENSSPUP00000013111.1"/>
    </source>
</evidence>
<dbReference type="SMART" id="SM00028">
    <property type="entry name" value="TPR"/>
    <property type="match status" value="2"/>
</dbReference>
<reference evidence="3" key="2">
    <citation type="submission" date="2025-09" db="UniProtKB">
        <authorList>
            <consortium name="Ensembl"/>
        </authorList>
    </citation>
    <scope>IDENTIFICATION</scope>
</reference>
<name>A0A8D0GY12_SPHPU</name>
<dbReference type="Ensembl" id="ENSSPUT00000013985.1">
    <property type="protein sequence ID" value="ENSSPUP00000013111.1"/>
    <property type="gene ID" value="ENSSPUG00000010079.1"/>
</dbReference>
<proteinExistence type="predicted"/>
<protein>
    <submittedName>
        <fullName evidence="3">Uncharacterized protein</fullName>
    </submittedName>
</protein>
<dbReference type="InterPro" id="IPR019734">
    <property type="entry name" value="TPR_rpt"/>
</dbReference>
<dbReference type="GO" id="GO:0003341">
    <property type="term" value="P:cilium movement"/>
    <property type="evidence" value="ECO:0007669"/>
    <property type="project" value="TreeGrafter"/>
</dbReference>
<dbReference type="GO" id="GO:0070062">
    <property type="term" value="C:extracellular exosome"/>
    <property type="evidence" value="ECO:0007669"/>
    <property type="project" value="TreeGrafter"/>
</dbReference>
<dbReference type="PANTHER" id="PTHR44314">
    <property type="entry name" value="CILIA- AND FLAGELLA-ASSOCIATED PROTEIN 70"/>
    <property type="match status" value="1"/>
</dbReference>
<dbReference type="AlphaFoldDB" id="A0A8D0GY12"/>
<sequence>NELGRALAHELLCPQGGPSCEYFLVLARTHLLKKDYSQAEECLQAAIQIDYLNPDVWAQRGHLCYLTGNLGEAKECYERTVDFVTDASEIHFVYLRLGSIYLEEKEEANALNNKNAEVWAYLALVCLQVSAHLSPIFLFPMQLELDNEALRQEIEQVQAQLGFGNPSF</sequence>
<dbReference type="Gene3D" id="1.25.40.10">
    <property type="entry name" value="Tetratricopeptide repeat domain"/>
    <property type="match status" value="1"/>
</dbReference>
<evidence type="ECO:0000256" key="1">
    <source>
        <dbReference type="ARBA" id="ARBA00022737"/>
    </source>
</evidence>
<dbReference type="Proteomes" id="UP000694392">
    <property type="component" value="Unplaced"/>
</dbReference>
<dbReference type="GeneTree" id="ENSGT00390000013319"/>
<evidence type="ECO:0000256" key="2">
    <source>
        <dbReference type="ARBA" id="ARBA00022803"/>
    </source>
</evidence>
<keyword evidence="1" id="KW-0677">Repeat</keyword>
<dbReference type="GO" id="GO:0031514">
    <property type="term" value="C:motile cilium"/>
    <property type="evidence" value="ECO:0007669"/>
    <property type="project" value="TreeGrafter"/>
</dbReference>
<organism evidence="3 4">
    <name type="scientific">Sphenodon punctatus</name>
    <name type="common">Tuatara</name>
    <name type="synonym">Hatteria punctata</name>
    <dbReference type="NCBI Taxonomy" id="8508"/>
    <lineage>
        <taxon>Eukaryota</taxon>
        <taxon>Metazoa</taxon>
        <taxon>Chordata</taxon>
        <taxon>Craniata</taxon>
        <taxon>Vertebrata</taxon>
        <taxon>Euteleostomi</taxon>
        <taxon>Lepidosauria</taxon>
        <taxon>Sphenodontia</taxon>
        <taxon>Sphenodontidae</taxon>
        <taxon>Sphenodon</taxon>
    </lineage>
</organism>
<dbReference type="PANTHER" id="PTHR44314:SF1">
    <property type="entry name" value="CILIA- AND FLAGELLA-ASSOCIATED PROTEIN 70"/>
    <property type="match status" value="1"/>
</dbReference>
<keyword evidence="4" id="KW-1185">Reference proteome</keyword>
<keyword evidence="2" id="KW-0802">TPR repeat</keyword>
<evidence type="ECO:0000313" key="4">
    <source>
        <dbReference type="Proteomes" id="UP000694392"/>
    </source>
</evidence>
<reference evidence="3" key="1">
    <citation type="submission" date="2025-08" db="UniProtKB">
        <authorList>
            <consortium name="Ensembl"/>
        </authorList>
    </citation>
    <scope>IDENTIFICATION</scope>
</reference>
<dbReference type="GO" id="GO:0060271">
    <property type="term" value="P:cilium assembly"/>
    <property type="evidence" value="ECO:0007669"/>
    <property type="project" value="TreeGrafter"/>
</dbReference>
<dbReference type="InterPro" id="IPR052628">
    <property type="entry name" value="CFAP70"/>
</dbReference>
<dbReference type="Pfam" id="PF13181">
    <property type="entry name" value="TPR_8"/>
    <property type="match status" value="2"/>
</dbReference>
<dbReference type="InterPro" id="IPR011990">
    <property type="entry name" value="TPR-like_helical_dom_sf"/>
</dbReference>